<dbReference type="GO" id="GO:0007234">
    <property type="term" value="P:osmosensory signaling via phosphorelay pathway"/>
    <property type="evidence" value="ECO:0007669"/>
    <property type="project" value="TreeGrafter"/>
</dbReference>
<evidence type="ECO:0000313" key="14">
    <source>
        <dbReference type="EMBL" id="RIJ48709.1"/>
    </source>
</evidence>
<reference evidence="14 15" key="1">
    <citation type="submission" date="2018-08" db="EMBL/GenBank/DDBJ databases">
        <title>Pallidiluteibacterium maritimus gen. nov., sp. nov., isolated from coastal sediment.</title>
        <authorList>
            <person name="Zhou L.Y."/>
        </authorList>
    </citation>
    <scope>NUCLEOTIDE SEQUENCE [LARGE SCALE GENOMIC DNA]</scope>
    <source>
        <strain evidence="14 15">XSD2</strain>
    </source>
</reference>
<dbReference type="Pfam" id="PF00512">
    <property type="entry name" value="HisKA"/>
    <property type="match status" value="1"/>
</dbReference>
<dbReference type="Gene3D" id="1.25.40.10">
    <property type="entry name" value="Tetratricopeptide repeat domain"/>
    <property type="match status" value="2"/>
</dbReference>
<dbReference type="EC" id="2.7.13.3" evidence="2"/>
<evidence type="ECO:0000256" key="5">
    <source>
        <dbReference type="ARBA" id="ARBA00022741"/>
    </source>
</evidence>
<dbReference type="OrthoDB" id="1116352at2"/>
<evidence type="ECO:0000256" key="1">
    <source>
        <dbReference type="ARBA" id="ARBA00000085"/>
    </source>
</evidence>
<keyword evidence="11" id="KW-0812">Transmembrane</keyword>
<dbReference type="InterPro" id="IPR004358">
    <property type="entry name" value="Sig_transdc_His_kin-like_C"/>
</dbReference>
<dbReference type="SMART" id="SM00387">
    <property type="entry name" value="HATPase_c"/>
    <property type="match status" value="1"/>
</dbReference>
<dbReference type="GO" id="GO:0000156">
    <property type="term" value="F:phosphorelay response regulator activity"/>
    <property type="evidence" value="ECO:0007669"/>
    <property type="project" value="TreeGrafter"/>
</dbReference>
<dbReference type="InterPro" id="IPR019734">
    <property type="entry name" value="TPR_rpt"/>
</dbReference>
<protein>
    <recommendedName>
        <fullName evidence="2">histidine kinase</fullName>
        <ecNumber evidence="2">2.7.13.3</ecNumber>
    </recommendedName>
</protein>
<name>A0A399T138_9BACT</name>
<dbReference type="SMART" id="SM00388">
    <property type="entry name" value="HisKA"/>
    <property type="match status" value="1"/>
</dbReference>
<dbReference type="InterPro" id="IPR036890">
    <property type="entry name" value="HATPase_C_sf"/>
</dbReference>
<dbReference type="PRINTS" id="PR00344">
    <property type="entry name" value="BCTRLSENSOR"/>
</dbReference>
<dbReference type="SUPFAM" id="SSF55874">
    <property type="entry name" value="ATPase domain of HSP90 chaperone/DNA topoisomerase II/histidine kinase"/>
    <property type="match status" value="1"/>
</dbReference>
<comment type="caution">
    <text evidence="14">The sequence shown here is derived from an EMBL/GenBank/DDBJ whole genome shotgun (WGS) entry which is preliminary data.</text>
</comment>
<feature type="coiled-coil region" evidence="10">
    <location>
        <begin position="416"/>
        <end position="443"/>
    </location>
</feature>
<evidence type="ECO:0000256" key="10">
    <source>
        <dbReference type="SAM" id="Coils"/>
    </source>
</evidence>
<dbReference type="InterPro" id="IPR005467">
    <property type="entry name" value="His_kinase_dom"/>
</dbReference>
<evidence type="ECO:0000256" key="4">
    <source>
        <dbReference type="ARBA" id="ARBA00022679"/>
    </source>
</evidence>
<sequence length="717" mass="80900">MKRIAWQYCFLVLFCMQAFSLYANEQARYESRIDSLRKEIESKSGEHAVEAQLELALLKVGTDKPEAQQLADAALLAAKESGNQALLMKACYVQGRVLLEKERYEASQAFMDTALVLATELNDTWYKGEILYRMGTNYHFLSDEIGALKSFNEAVQACRLSDNYKTLGSAYSMMGTIFRMNGLYDRAIEYIIKSELNYEKAGFTEGSAWADYLLGRTYADLGLQKEALEYFEKSLELYKKLSKIDGDEGGLAICYAQIALLNIASEEYDEARNNIENTRKIYAEKGSKFGMSNVYKDLGILEYSLGNYQLAESNLRTAVEMKEGLNEVLSSSVIFEYLGLSLIGQGQVEEGIEIIKKGLELAITNDQKKIQLDIYGKLTRAYLDMGDLKSAIDCQNKQIRIQDLILAGGGNIKASQLSAMYEIDQKNNQIAELEKQNKINELSIREQRIIRNFMLSAVVLAFLIAGVILWFYRKLRYTNRELFEANAAKDRFFAIISHDLRGPTGSLTSFLQHLNSHFDQFSQQELREMVAILCQSSENVSQLLENLLIWAQSQSEKIEYRPERLSLTDCIDSVVKGLSQMAEHKEIDIRFEREQDLVVFADRNMLQTILRNVLSNAIKFTRRGGHVSIHPEMSRSNAVLVRIADTGVGIEKSKLASIFDISNSYHTHGTENEMSTGLGLILVKDFIEKNRGSISIESEQEKGTTVSFTLPATAPGA</sequence>
<dbReference type="EMBL" id="QWGR01000004">
    <property type="protein sequence ID" value="RIJ48709.1"/>
    <property type="molecule type" value="Genomic_DNA"/>
</dbReference>
<keyword evidence="7" id="KW-0067">ATP-binding</keyword>
<evidence type="ECO:0000256" key="7">
    <source>
        <dbReference type="ARBA" id="ARBA00022840"/>
    </source>
</evidence>
<organism evidence="14 15">
    <name type="scientific">Maribellus luteus</name>
    <dbReference type="NCBI Taxonomy" id="2305463"/>
    <lineage>
        <taxon>Bacteria</taxon>
        <taxon>Pseudomonadati</taxon>
        <taxon>Bacteroidota</taxon>
        <taxon>Bacteroidia</taxon>
        <taxon>Marinilabiliales</taxon>
        <taxon>Prolixibacteraceae</taxon>
        <taxon>Maribellus</taxon>
    </lineage>
</organism>
<feature type="transmembrane region" description="Helical" evidence="11">
    <location>
        <begin position="453"/>
        <end position="472"/>
    </location>
</feature>
<dbReference type="RefSeq" id="WP_119437630.1">
    <property type="nucleotide sequence ID" value="NZ_QWGR01000004.1"/>
</dbReference>
<dbReference type="SMART" id="SM00028">
    <property type="entry name" value="TPR"/>
    <property type="match status" value="8"/>
</dbReference>
<keyword evidence="15" id="KW-1185">Reference proteome</keyword>
<keyword evidence="9" id="KW-0802">TPR repeat</keyword>
<dbReference type="AlphaFoldDB" id="A0A399T138"/>
<dbReference type="Gene3D" id="3.30.565.10">
    <property type="entry name" value="Histidine kinase-like ATPase, C-terminal domain"/>
    <property type="match status" value="1"/>
</dbReference>
<proteinExistence type="predicted"/>
<evidence type="ECO:0000256" key="12">
    <source>
        <dbReference type="SAM" id="SignalP"/>
    </source>
</evidence>
<keyword evidence="10" id="KW-0175">Coiled coil</keyword>
<keyword evidence="6" id="KW-0418">Kinase</keyword>
<dbReference type="Gene3D" id="1.10.287.130">
    <property type="match status" value="1"/>
</dbReference>
<keyword evidence="11" id="KW-1133">Transmembrane helix</keyword>
<keyword evidence="3" id="KW-0597">Phosphoprotein</keyword>
<dbReference type="GO" id="GO:0000155">
    <property type="term" value="F:phosphorelay sensor kinase activity"/>
    <property type="evidence" value="ECO:0007669"/>
    <property type="project" value="InterPro"/>
</dbReference>
<dbReference type="SUPFAM" id="SSF48452">
    <property type="entry name" value="TPR-like"/>
    <property type="match status" value="2"/>
</dbReference>
<keyword evidence="8" id="KW-0902">Two-component regulatory system</keyword>
<dbReference type="GO" id="GO:0005524">
    <property type="term" value="F:ATP binding"/>
    <property type="evidence" value="ECO:0007669"/>
    <property type="project" value="UniProtKB-KW"/>
</dbReference>
<dbReference type="PANTHER" id="PTHR42878:SF7">
    <property type="entry name" value="SENSOR HISTIDINE KINASE GLRK"/>
    <property type="match status" value="1"/>
</dbReference>
<comment type="catalytic activity">
    <reaction evidence="1">
        <text>ATP + protein L-histidine = ADP + protein N-phospho-L-histidine.</text>
        <dbReference type="EC" id="2.7.13.3"/>
    </reaction>
</comment>
<dbReference type="PROSITE" id="PS50109">
    <property type="entry name" value="HIS_KIN"/>
    <property type="match status" value="1"/>
</dbReference>
<evidence type="ECO:0000256" key="2">
    <source>
        <dbReference type="ARBA" id="ARBA00012438"/>
    </source>
</evidence>
<dbReference type="InterPro" id="IPR011990">
    <property type="entry name" value="TPR-like_helical_dom_sf"/>
</dbReference>
<gene>
    <name evidence="14" type="ORF">D1614_09250</name>
</gene>
<dbReference type="InterPro" id="IPR003661">
    <property type="entry name" value="HisK_dim/P_dom"/>
</dbReference>
<feature type="chain" id="PRO_5017245106" description="histidine kinase" evidence="12">
    <location>
        <begin position="24"/>
        <end position="717"/>
    </location>
</feature>
<keyword evidence="5" id="KW-0547">Nucleotide-binding</keyword>
<evidence type="ECO:0000313" key="15">
    <source>
        <dbReference type="Proteomes" id="UP000265926"/>
    </source>
</evidence>
<dbReference type="InterPro" id="IPR003594">
    <property type="entry name" value="HATPase_dom"/>
</dbReference>
<feature type="domain" description="Histidine kinase" evidence="13">
    <location>
        <begin position="495"/>
        <end position="714"/>
    </location>
</feature>
<feature type="repeat" description="TPR" evidence="9">
    <location>
        <begin position="208"/>
        <end position="241"/>
    </location>
</feature>
<dbReference type="InterPro" id="IPR050351">
    <property type="entry name" value="BphY/WalK/GraS-like"/>
</dbReference>
<dbReference type="PANTHER" id="PTHR42878">
    <property type="entry name" value="TWO-COMPONENT HISTIDINE KINASE"/>
    <property type="match status" value="1"/>
</dbReference>
<keyword evidence="4" id="KW-0808">Transferase</keyword>
<evidence type="ECO:0000256" key="9">
    <source>
        <dbReference type="PROSITE-ProRule" id="PRU00339"/>
    </source>
</evidence>
<keyword evidence="12" id="KW-0732">Signal</keyword>
<evidence type="ECO:0000256" key="3">
    <source>
        <dbReference type="ARBA" id="ARBA00022553"/>
    </source>
</evidence>
<dbReference type="SUPFAM" id="SSF47384">
    <property type="entry name" value="Homodimeric domain of signal transducing histidine kinase"/>
    <property type="match status" value="1"/>
</dbReference>
<dbReference type="PROSITE" id="PS50005">
    <property type="entry name" value="TPR"/>
    <property type="match status" value="1"/>
</dbReference>
<dbReference type="InterPro" id="IPR036097">
    <property type="entry name" value="HisK_dim/P_sf"/>
</dbReference>
<keyword evidence="11" id="KW-0472">Membrane</keyword>
<dbReference type="Pfam" id="PF13424">
    <property type="entry name" value="TPR_12"/>
    <property type="match status" value="2"/>
</dbReference>
<dbReference type="FunFam" id="3.30.565.10:FF:000006">
    <property type="entry name" value="Sensor histidine kinase WalK"/>
    <property type="match status" value="1"/>
</dbReference>
<evidence type="ECO:0000256" key="8">
    <source>
        <dbReference type="ARBA" id="ARBA00023012"/>
    </source>
</evidence>
<dbReference type="Pfam" id="PF02518">
    <property type="entry name" value="HATPase_c"/>
    <property type="match status" value="1"/>
</dbReference>
<accession>A0A399T138</accession>
<dbReference type="CDD" id="cd00082">
    <property type="entry name" value="HisKA"/>
    <property type="match status" value="1"/>
</dbReference>
<dbReference type="GO" id="GO:0030295">
    <property type="term" value="F:protein kinase activator activity"/>
    <property type="evidence" value="ECO:0007669"/>
    <property type="project" value="TreeGrafter"/>
</dbReference>
<feature type="signal peptide" evidence="12">
    <location>
        <begin position="1"/>
        <end position="23"/>
    </location>
</feature>
<evidence type="ECO:0000259" key="13">
    <source>
        <dbReference type="PROSITE" id="PS50109"/>
    </source>
</evidence>
<dbReference type="Proteomes" id="UP000265926">
    <property type="component" value="Unassembled WGS sequence"/>
</dbReference>
<evidence type="ECO:0000256" key="6">
    <source>
        <dbReference type="ARBA" id="ARBA00022777"/>
    </source>
</evidence>
<dbReference type="Pfam" id="PF13181">
    <property type="entry name" value="TPR_8"/>
    <property type="match status" value="1"/>
</dbReference>
<evidence type="ECO:0000256" key="11">
    <source>
        <dbReference type="SAM" id="Phobius"/>
    </source>
</evidence>